<keyword evidence="2" id="KW-1185">Reference proteome</keyword>
<evidence type="ECO:0000313" key="2">
    <source>
        <dbReference type="Proteomes" id="UP001600424"/>
    </source>
</evidence>
<dbReference type="Proteomes" id="UP001600424">
    <property type="component" value="Unassembled WGS sequence"/>
</dbReference>
<reference evidence="1 2" key="1">
    <citation type="submission" date="2024-09" db="EMBL/GenBank/DDBJ databases">
        <title>The Natural Products Discovery Center: Release of the First 8490 Sequenced Strains for Exploring Actinobacteria Biosynthetic Diversity.</title>
        <authorList>
            <person name="Kalkreuter E."/>
            <person name="Kautsar S.A."/>
            <person name="Yang D."/>
            <person name="Bader C.D."/>
            <person name="Teijaro C.N."/>
            <person name="Fluegel L."/>
            <person name="Davis C.M."/>
            <person name="Simpson J.R."/>
            <person name="Lauterbach L."/>
            <person name="Steele A.D."/>
            <person name="Gui C."/>
            <person name="Meng S."/>
            <person name="Li G."/>
            <person name="Viehrig K."/>
            <person name="Ye F."/>
            <person name="Su P."/>
            <person name="Kiefer A.F."/>
            <person name="Nichols A."/>
            <person name="Cepeda A.J."/>
            <person name="Yan W."/>
            <person name="Fan B."/>
            <person name="Jiang Y."/>
            <person name="Adhikari A."/>
            <person name="Zheng C.-J."/>
            <person name="Schuster L."/>
            <person name="Cowan T.M."/>
            <person name="Smanski M.J."/>
            <person name="Chevrette M.G."/>
            <person name="De Carvalho L.P.S."/>
            <person name="Shen B."/>
        </authorList>
    </citation>
    <scope>NUCLEOTIDE SEQUENCE [LARGE SCALE GENOMIC DNA]</scope>
    <source>
        <strain evidence="1 2">NPDC056472</strain>
    </source>
</reference>
<dbReference type="Pfam" id="PF15594">
    <property type="entry name" value="Imm50"/>
    <property type="match status" value="1"/>
</dbReference>
<protein>
    <submittedName>
        <fullName evidence="1">Imm50 family immunity protein</fullName>
    </submittedName>
</protein>
<name>A0ABW6IVU5_STRWE</name>
<evidence type="ECO:0000313" key="1">
    <source>
        <dbReference type="EMBL" id="MFE5981252.1"/>
    </source>
</evidence>
<accession>A0ABW6IVU5</accession>
<proteinExistence type="predicted"/>
<dbReference type="InterPro" id="IPR028957">
    <property type="entry name" value="Imm50"/>
</dbReference>
<dbReference type="RefSeq" id="WP_386252697.1">
    <property type="nucleotide sequence ID" value="NZ_JBHTRV010000010.1"/>
</dbReference>
<sequence>MTLNWADLLVNPGDLQRLYPTPPPLVVVTVRSVHLNHYGPALTLRIDLPEFPQNPPPEWREAGFDRLQCHLQFIAVEHLEMRGWSPPSLTDIKIERCGEHRIRLTAGSPSFTLSFDAADAVVIGHLSAFQENEDGTDSGPRGFVGKLDSRKFNQLPDLNEKTFYERV</sequence>
<dbReference type="EMBL" id="JBHTRV010000010">
    <property type="protein sequence ID" value="MFE5981252.1"/>
    <property type="molecule type" value="Genomic_DNA"/>
</dbReference>
<gene>
    <name evidence="1" type="ORF">ACFQ63_16255</name>
</gene>
<organism evidence="1 2">
    <name type="scientific">Streptomyces wedmorensis</name>
    <dbReference type="NCBI Taxonomy" id="43759"/>
    <lineage>
        <taxon>Bacteria</taxon>
        <taxon>Bacillati</taxon>
        <taxon>Actinomycetota</taxon>
        <taxon>Actinomycetes</taxon>
        <taxon>Kitasatosporales</taxon>
        <taxon>Streptomycetaceae</taxon>
        <taxon>Streptomyces</taxon>
    </lineage>
</organism>
<comment type="caution">
    <text evidence="1">The sequence shown here is derived from an EMBL/GenBank/DDBJ whole genome shotgun (WGS) entry which is preliminary data.</text>
</comment>